<dbReference type="GO" id="GO:0008682">
    <property type="term" value="F:3-demethoxyubiquinol 3-hydroxylase activity"/>
    <property type="evidence" value="ECO:0007669"/>
    <property type="project" value="TreeGrafter"/>
</dbReference>
<evidence type="ECO:0000313" key="9">
    <source>
        <dbReference type="Proteomes" id="UP000007488"/>
    </source>
</evidence>
<keyword evidence="5" id="KW-0408">Iron</keyword>
<dbReference type="eggNOG" id="COG2941">
    <property type="taxonomic scope" value="Bacteria"/>
</dbReference>
<evidence type="ECO:0000256" key="1">
    <source>
        <dbReference type="ARBA" id="ARBA00004749"/>
    </source>
</evidence>
<keyword evidence="2" id="KW-0831">Ubiquinone biosynthesis</keyword>
<organism evidence="8 9">
    <name type="scientific">Syntrophobotulus glycolicus (strain DSM 8271 / FlGlyR)</name>
    <dbReference type="NCBI Taxonomy" id="645991"/>
    <lineage>
        <taxon>Bacteria</taxon>
        <taxon>Bacillati</taxon>
        <taxon>Bacillota</taxon>
        <taxon>Clostridia</taxon>
        <taxon>Eubacteriales</taxon>
        <taxon>Desulfitobacteriaceae</taxon>
        <taxon>Syntrophobotulus</taxon>
    </lineage>
</organism>
<dbReference type="Proteomes" id="UP000007488">
    <property type="component" value="Chromosome"/>
</dbReference>
<dbReference type="InterPro" id="IPR012347">
    <property type="entry name" value="Ferritin-like"/>
</dbReference>
<reference evidence="9" key="2">
    <citation type="submission" date="2011-02" db="EMBL/GenBank/DDBJ databases">
        <title>The complete genome of Syntrophobotulus glycolicus DSM 8271.</title>
        <authorList>
            <person name="Lucas S."/>
            <person name="Copeland A."/>
            <person name="Lapidus A."/>
            <person name="Bruce D."/>
            <person name="Goodwin L."/>
            <person name="Pitluck S."/>
            <person name="Kyrpides N."/>
            <person name="Mavromatis K."/>
            <person name="Pagani I."/>
            <person name="Ivanova N."/>
            <person name="Mikhailova N."/>
            <person name="Chertkov O."/>
            <person name="Held B."/>
            <person name="Detter J.C."/>
            <person name="Tapia R."/>
            <person name="Han C."/>
            <person name="Land M."/>
            <person name="Hauser L."/>
            <person name="Markowitz V."/>
            <person name="Cheng J.-F."/>
            <person name="Hugenholtz P."/>
            <person name="Woyke T."/>
            <person name="Wu D."/>
            <person name="Spring S."/>
            <person name="Schroeder M."/>
            <person name="Brambilla E."/>
            <person name="Klenk H.-P."/>
            <person name="Eisen J.A."/>
        </authorList>
    </citation>
    <scope>NUCLEOTIDE SEQUENCE [LARGE SCALE GENOMIC DNA]</scope>
    <source>
        <strain evidence="9">DSM 8271 / FlGlyR</strain>
    </source>
</reference>
<protein>
    <recommendedName>
        <fullName evidence="10">Ferritin-like domain-containing protein</fullName>
    </recommendedName>
</protein>
<dbReference type="STRING" id="645991.Sgly_3171"/>
<dbReference type="PANTHER" id="PTHR11237">
    <property type="entry name" value="COENZYME Q10 BIOSYNTHESIS PROTEIN 7"/>
    <property type="match status" value="1"/>
</dbReference>
<evidence type="ECO:0000256" key="2">
    <source>
        <dbReference type="ARBA" id="ARBA00022688"/>
    </source>
</evidence>
<evidence type="ECO:0000256" key="3">
    <source>
        <dbReference type="ARBA" id="ARBA00022723"/>
    </source>
</evidence>
<dbReference type="AlphaFoldDB" id="F0T1L3"/>
<gene>
    <name evidence="8" type="ordered locus">Sgly_3171</name>
</gene>
<evidence type="ECO:0000256" key="4">
    <source>
        <dbReference type="ARBA" id="ARBA00023002"/>
    </source>
</evidence>
<dbReference type="InterPro" id="IPR011566">
    <property type="entry name" value="Ubq_synth_Coq7"/>
</dbReference>
<dbReference type="GO" id="GO:0046872">
    <property type="term" value="F:metal ion binding"/>
    <property type="evidence" value="ECO:0007669"/>
    <property type="project" value="UniProtKB-KW"/>
</dbReference>
<comment type="pathway">
    <text evidence="1">Cofactor biosynthesis; ubiquinone biosynthesis.</text>
</comment>
<keyword evidence="4" id="KW-0560">Oxidoreductase</keyword>
<reference evidence="8 9" key="1">
    <citation type="journal article" date="2011" name="Stand. Genomic Sci.">
        <title>Complete genome sequence of Syntrophobotulus glycolicus type strain (FlGlyR).</title>
        <authorList>
            <person name="Han C."/>
            <person name="Mwirichia R."/>
            <person name="Chertkov O."/>
            <person name="Held B."/>
            <person name="Lapidus A."/>
            <person name="Nolan M."/>
            <person name="Lucas S."/>
            <person name="Hammon N."/>
            <person name="Deshpande S."/>
            <person name="Cheng J.F."/>
            <person name="Tapia R."/>
            <person name="Goodwin L."/>
            <person name="Pitluck S."/>
            <person name="Huntemann M."/>
            <person name="Liolios K."/>
            <person name="Ivanova N."/>
            <person name="Pagani I."/>
            <person name="Mavromatis K."/>
            <person name="Ovchinikova G."/>
            <person name="Pati A."/>
            <person name="Chen A."/>
            <person name="Palaniappan K."/>
            <person name="Land M."/>
            <person name="Hauser L."/>
            <person name="Brambilla E.M."/>
            <person name="Rohde M."/>
            <person name="Spring S."/>
            <person name="Sikorski J."/>
            <person name="Goker M."/>
            <person name="Woyke T."/>
            <person name="Bristow J."/>
            <person name="Eisen J.A."/>
            <person name="Markowitz V."/>
            <person name="Hugenholtz P."/>
            <person name="Kyrpides N.C."/>
            <person name="Klenk H.P."/>
            <person name="Detter J.C."/>
        </authorList>
    </citation>
    <scope>NUCLEOTIDE SEQUENCE [LARGE SCALE GENOMIC DNA]</scope>
    <source>
        <strain evidence="9">DSM 8271 / FlGlyR</strain>
    </source>
</reference>
<dbReference type="Pfam" id="PF03232">
    <property type="entry name" value="COQ7"/>
    <property type="match status" value="1"/>
</dbReference>
<evidence type="ECO:0000256" key="7">
    <source>
        <dbReference type="ARBA" id="ARBA00023136"/>
    </source>
</evidence>
<dbReference type="SUPFAM" id="SSF47240">
    <property type="entry name" value="Ferritin-like"/>
    <property type="match status" value="1"/>
</dbReference>
<evidence type="ECO:0000256" key="5">
    <source>
        <dbReference type="ARBA" id="ARBA00023004"/>
    </source>
</evidence>
<evidence type="ECO:0000256" key="6">
    <source>
        <dbReference type="ARBA" id="ARBA00023033"/>
    </source>
</evidence>
<dbReference type="HOGENOM" id="CLU_1440396_0_0_9"/>
<keyword evidence="6" id="KW-0503">Monooxygenase</keyword>
<dbReference type="Gene3D" id="1.20.1260.10">
    <property type="match status" value="1"/>
</dbReference>
<proteinExistence type="predicted"/>
<dbReference type="EMBL" id="CP002547">
    <property type="protein sequence ID" value="ADY57437.1"/>
    <property type="molecule type" value="Genomic_DNA"/>
</dbReference>
<evidence type="ECO:0000313" key="8">
    <source>
        <dbReference type="EMBL" id="ADY57437.1"/>
    </source>
</evidence>
<accession>F0T1L3</accession>
<dbReference type="InterPro" id="IPR009078">
    <property type="entry name" value="Ferritin-like_SF"/>
</dbReference>
<dbReference type="KEGG" id="sgy:Sgly_3171"/>
<sequence length="188" mass="22247">MIRDEISMIRFFDFRGKKGIIMEKYLIRTEMEPQEIYSRLDHVQSDQLPKVRKALRKLHAFEMMAVNIYRMQITAENTDFNRLIIQAMTNEMTHVQDFQAKIYEFGSRPSPTRFFNALLGMFLGLSSRLRGKKAILAMGIWTETKAVEDYQAIISSVRWDKETLDVIKHNLDDEYHHIETLKKVLEQI</sequence>
<dbReference type="PANTHER" id="PTHR11237:SF4">
    <property type="entry name" value="5-DEMETHOXYUBIQUINONE HYDROXYLASE, MITOCHONDRIAL"/>
    <property type="match status" value="1"/>
</dbReference>
<evidence type="ECO:0008006" key="10">
    <source>
        <dbReference type="Google" id="ProtNLM"/>
    </source>
</evidence>
<keyword evidence="9" id="KW-1185">Reference proteome</keyword>
<keyword evidence="3" id="KW-0479">Metal-binding</keyword>
<name>F0T1L3_SYNGF</name>
<dbReference type="GO" id="GO:0006744">
    <property type="term" value="P:ubiquinone biosynthetic process"/>
    <property type="evidence" value="ECO:0007669"/>
    <property type="project" value="UniProtKB-KW"/>
</dbReference>
<keyword evidence="7" id="KW-0472">Membrane</keyword>